<dbReference type="SUPFAM" id="SSF49899">
    <property type="entry name" value="Concanavalin A-like lectins/glucanases"/>
    <property type="match status" value="1"/>
</dbReference>
<dbReference type="InterPro" id="IPR051795">
    <property type="entry name" value="Glycosyl_Hydrlase_43"/>
</dbReference>
<evidence type="ECO:0000259" key="7">
    <source>
        <dbReference type="Pfam" id="PF17851"/>
    </source>
</evidence>
<organism evidence="8 9">
    <name type="scientific">Chryseobacterium cheonjiense</name>
    <dbReference type="NCBI Taxonomy" id="2728845"/>
    <lineage>
        <taxon>Bacteria</taxon>
        <taxon>Pseudomonadati</taxon>
        <taxon>Bacteroidota</taxon>
        <taxon>Flavobacteriia</taxon>
        <taxon>Flavobacteriales</taxon>
        <taxon>Weeksellaceae</taxon>
        <taxon>Chryseobacterium group</taxon>
        <taxon>Chryseobacterium</taxon>
    </lineage>
</organism>
<dbReference type="GO" id="GO:0005975">
    <property type="term" value="P:carbohydrate metabolic process"/>
    <property type="evidence" value="ECO:0007669"/>
    <property type="project" value="InterPro"/>
</dbReference>
<dbReference type="Gene3D" id="2.60.120.200">
    <property type="match status" value="1"/>
</dbReference>
<dbReference type="InterPro" id="IPR041542">
    <property type="entry name" value="GH43_C2"/>
</dbReference>
<name>A0A7Y0A5G1_9FLAO</name>
<dbReference type="InterPro" id="IPR006710">
    <property type="entry name" value="Glyco_hydro_43"/>
</dbReference>
<dbReference type="Proteomes" id="UP000552615">
    <property type="component" value="Unassembled WGS sequence"/>
</dbReference>
<dbReference type="CDD" id="cd09001">
    <property type="entry name" value="GH43_FsAxh1-like"/>
    <property type="match status" value="1"/>
</dbReference>
<accession>A0A7Y0A5G1</accession>
<dbReference type="SUPFAM" id="SSF75005">
    <property type="entry name" value="Arabinanase/levansucrase/invertase"/>
    <property type="match status" value="1"/>
</dbReference>
<dbReference type="EMBL" id="JABBGF010000001">
    <property type="protein sequence ID" value="NML56945.1"/>
    <property type="molecule type" value="Genomic_DNA"/>
</dbReference>
<protein>
    <submittedName>
        <fullName evidence="8">Glycosyl hydrolase 43 family protein</fullName>
    </submittedName>
</protein>
<dbReference type="AlphaFoldDB" id="A0A7Y0A5G1"/>
<keyword evidence="9" id="KW-1185">Reference proteome</keyword>
<evidence type="ECO:0000256" key="1">
    <source>
        <dbReference type="ARBA" id="ARBA00009865"/>
    </source>
</evidence>
<evidence type="ECO:0000256" key="5">
    <source>
        <dbReference type="PIRSR" id="PIRSR606710-2"/>
    </source>
</evidence>
<dbReference type="InterPro" id="IPR013320">
    <property type="entry name" value="ConA-like_dom_sf"/>
</dbReference>
<dbReference type="GO" id="GO:0004553">
    <property type="term" value="F:hydrolase activity, hydrolyzing O-glycosyl compounds"/>
    <property type="evidence" value="ECO:0007669"/>
    <property type="project" value="InterPro"/>
</dbReference>
<dbReference type="Pfam" id="PF04616">
    <property type="entry name" value="Glyco_hydro_43"/>
    <property type="match status" value="1"/>
</dbReference>
<gene>
    <name evidence="8" type="ORF">HHL20_06270</name>
</gene>
<keyword evidence="3 6" id="KW-0326">Glycosidase</keyword>
<dbReference type="PANTHER" id="PTHR42812">
    <property type="entry name" value="BETA-XYLOSIDASE"/>
    <property type="match status" value="1"/>
</dbReference>
<keyword evidence="2 6" id="KW-0378">Hydrolase</keyword>
<evidence type="ECO:0000256" key="6">
    <source>
        <dbReference type="RuleBase" id="RU361187"/>
    </source>
</evidence>
<comment type="caution">
    <text evidence="8">The sequence shown here is derived from an EMBL/GenBank/DDBJ whole genome shotgun (WGS) entry which is preliminary data.</text>
</comment>
<feature type="active site" description="Proton acceptor" evidence="4">
    <location>
        <position position="44"/>
    </location>
</feature>
<proteinExistence type="inferred from homology"/>
<comment type="similarity">
    <text evidence="1 6">Belongs to the glycosyl hydrolase 43 family.</text>
</comment>
<evidence type="ECO:0000313" key="8">
    <source>
        <dbReference type="EMBL" id="NML56945.1"/>
    </source>
</evidence>
<evidence type="ECO:0000256" key="4">
    <source>
        <dbReference type="PIRSR" id="PIRSR606710-1"/>
    </source>
</evidence>
<dbReference type="Pfam" id="PF17851">
    <property type="entry name" value="GH43_C2"/>
    <property type="match status" value="1"/>
</dbReference>
<feature type="active site" description="Proton donor" evidence="4">
    <location>
        <position position="205"/>
    </location>
</feature>
<dbReference type="InterPro" id="IPR023296">
    <property type="entry name" value="Glyco_hydro_beta-prop_sf"/>
</dbReference>
<evidence type="ECO:0000313" key="9">
    <source>
        <dbReference type="Proteomes" id="UP000552615"/>
    </source>
</evidence>
<evidence type="ECO:0000256" key="3">
    <source>
        <dbReference type="ARBA" id="ARBA00023295"/>
    </source>
</evidence>
<sequence>MKKSFYIVSFWGFIGLSHLSAQINPFQKSVTKFTNPIIWADAPDLSITRNGDDFYLISTTMHLMPGAPVMHSKDLVHWEMSGYVFNTLNDNSKYDLLNGTVYGRGQWASSIRYHKGKYYVLFSPNDEPFKSYFYVTENPEKDKWKLITRARHFHDASLFFDDDDRIYVFTSNKVFELSPDFKNIIGDQNGTEIFQKDAEETGLLEGNQIIKKDGKYYMMMISWPRNGKRRQVVYRADKVTGPYEKKVILEDNFLGFSYAGQGALIDDKNGNWYSLIFQDRNGVGRVPILIPVKWQNDWPVLGDNGKVPLHGEIPLPPFKPKNHLIESDDFSAKKMKIQWQWNHNPVNEAWSLSERKGFLRLKTSRIVSNLYAAPNTLTQRMEGPKSSGIISLDVKGMKDGDVAGFSAFNGDSGILSIVKEGSKKFIVFTSASVSLDNKTKAITDVKTQETKRIPLNSDTVFLRIDADFNLGKDTADFYYSTDQKNWTEMAKDYKMIFDYRRLFMGSKFAVFNYATKTSGGFVDVDFFEFKRKD</sequence>
<feature type="site" description="Important for catalytic activity, responsible for pKa modulation of the active site Glu and correct orientation of both the proton donor and substrate" evidence="5">
    <location>
        <position position="155"/>
    </location>
</feature>
<dbReference type="Gene3D" id="2.115.10.20">
    <property type="entry name" value="Glycosyl hydrolase domain, family 43"/>
    <property type="match status" value="1"/>
</dbReference>
<reference evidence="8 9" key="1">
    <citation type="submission" date="2020-04" db="EMBL/GenBank/DDBJ databases">
        <title>Chryseobacterium sp. RJ-7-14 sp. nov., isolated from Jeju soil.</title>
        <authorList>
            <person name="Dahal R.H."/>
            <person name="Chaudhary D.K."/>
        </authorList>
    </citation>
    <scope>NUCLEOTIDE SEQUENCE [LARGE SCALE GENOMIC DNA]</scope>
    <source>
        <strain evidence="8 9">RJ-7-14</strain>
    </source>
</reference>
<evidence type="ECO:0000256" key="2">
    <source>
        <dbReference type="ARBA" id="ARBA00022801"/>
    </source>
</evidence>
<dbReference type="PANTHER" id="PTHR42812:SF15">
    <property type="entry name" value="HYDROLASE, PUTATIVE (AFU_ORTHOLOGUE AFUA_2G00930)-RELATED"/>
    <property type="match status" value="1"/>
</dbReference>
<feature type="domain" description="Beta-xylosidase C-terminal Concanavalin A-like" evidence="7">
    <location>
        <begin position="327"/>
        <end position="530"/>
    </location>
</feature>